<accession>E6YHS6</accession>
<dbReference type="InterPro" id="IPR051447">
    <property type="entry name" value="Lipoprotein-release_system"/>
</dbReference>
<evidence type="ECO:0000256" key="3">
    <source>
        <dbReference type="ARBA" id="ARBA00022448"/>
    </source>
</evidence>
<reference evidence="11 12" key="2">
    <citation type="journal article" date="2011" name="PLoS Genet.">
        <title>Parallel evolution of a type IV secretion system in radiating lineages of the host-restricted bacterial pathogen Bartonella.</title>
        <authorList>
            <person name="Engel P."/>
            <person name="Salzburger W."/>
            <person name="Liesch M."/>
            <person name="Chang C.C."/>
            <person name="Maruyama S."/>
            <person name="Lanz C."/>
            <person name="Calteau A."/>
            <person name="Lajus A."/>
            <person name="Medigue C."/>
            <person name="Schuster S.C."/>
            <person name="Dehio C."/>
        </authorList>
    </citation>
    <scope>NUCLEOTIDE SEQUENCE [LARGE SCALE GENOMIC DNA]</scope>
    <source>
        <strain evidence="12">CIP 104772 / 73</strain>
    </source>
</reference>
<dbReference type="InterPro" id="IPR011925">
    <property type="entry name" value="LolCE_TM"/>
</dbReference>
<sequence>MNVLRNKGFSSYEWMIAFRYMIPNKKHMFTSIVSIISLIGIMLGVFALVVIMAVMNGFRTELLSRILGMNGHLVVQTIDSNFTDYNTLISSLESTKGIKFVLPIIEGQALVQGNFEGGTGALVRGVRQEDLEKLKTVAQNIISGTLAQFDKEEGVAIGSGLAEKLGLTVGSDLRIITPNGDDTPFGVTPRVKAYKVVAIFEVGMSEYDSIFIFMPLHEAQIFFNLGEKIQSLELFLNDPDAIDQIKPVIEKAVNQQINLIDWRMRNQAFFSALQVERNVMFFILSLIILVAVLNIISGLIMLVKDKSYDIAILRTMGADQSAIMHIFIITGMVIGLIGTILGLILGIIVTININHVQDFISWLFNVDVFNPQLYFLAKLPARIEWGQTAMVVMMALFLSFLATLIPAWRAAKLDPVQALRYE</sequence>
<dbReference type="Proteomes" id="UP000009101">
    <property type="component" value="Chromosome"/>
</dbReference>
<keyword evidence="6 8" id="KW-1133">Transmembrane helix</keyword>
<evidence type="ECO:0000256" key="7">
    <source>
        <dbReference type="ARBA" id="ARBA00023136"/>
    </source>
</evidence>
<organism evidence="11 12">
    <name type="scientific">Bartonella clarridgeiae (strain CCUG 45776 / CIP 104772 / 73)</name>
    <dbReference type="NCBI Taxonomy" id="696125"/>
    <lineage>
        <taxon>Bacteria</taxon>
        <taxon>Pseudomonadati</taxon>
        <taxon>Pseudomonadota</taxon>
        <taxon>Alphaproteobacteria</taxon>
        <taxon>Hyphomicrobiales</taxon>
        <taxon>Bartonellaceae</taxon>
        <taxon>Bartonella</taxon>
    </lineage>
</organism>
<reference evidence="12" key="1">
    <citation type="submission" date="2009-11" db="EMBL/GenBank/DDBJ databases">
        <title>Genome sequencing of Bartonella species and comparative genomics.</title>
        <authorList>
            <person name="Engel P."/>
            <person name="Salzburger W."/>
            <person name="Marius L."/>
            <person name="Chao-Chin C."/>
            <person name="Soichi M."/>
            <person name="Christa L."/>
            <person name="Alexandra C."/>
            <person name="Aurelie L."/>
            <person name="Claudine M."/>
            <person name="Stephan S.C."/>
            <person name="Christoph D."/>
        </authorList>
    </citation>
    <scope>NUCLEOTIDE SEQUENCE [LARGE SCALE GENOMIC DNA]</scope>
    <source>
        <strain evidence="12">CIP 104772 / 73</strain>
    </source>
</reference>
<feature type="domain" description="ABC3 transporter permease C-terminal" evidence="9">
    <location>
        <begin position="281"/>
        <end position="415"/>
    </location>
</feature>
<dbReference type="KEGG" id="bcd:BARCL_0733"/>
<feature type="transmembrane region" description="Helical" evidence="8">
    <location>
        <begin position="324"/>
        <end position="353"/>
    </location>
</feature>
<dbReference type="Pfam" id="PF12704">
    <property type="entry name" value="MacB_PCD"/>
    <property type="match status" value="1"/>
</dbReference>
<evidence type="ECO:0000256" key="5">
    <source>
        <dbReference type="ARBA" id="ARBA00022692"/>
    </source>
</evidence>
<dbReference type="PANTHER" id="PTHR30489">
    <property type="entry name" value="LIPOPROTEIN-RELEASING SYSTEM TRANSMEMBRANE PROTEIN LOLE"/>
    <property type="match status" value="1"/>
</dbReference>
<evidence type="ECO:0000259" key="9">
    <source>
        <dbReference type="Pfam" id="PF02687"/>
    </source>
</evidence>
<feature type="domain" description="MacB-like periplasmic core" evidence="10">
    <location>
        <begin position="34"/>
        <end position="250"/>
    </location>
</feature>
<dbReference type="GO" id="GO:0044874">
    <property type="term" value="P:lipoprotein localization to outer membrane"/>
    <property type="evidence" value="ECO:0007669"/>
    <property type="project" value="TreeGrafter"/>
</dbReference>
<evidence type="ECO:0000313" key="12">
    <source>
        <dbReference type="Proteomes" id="UP000009101"/>
    </source>
</evidence>
<evidence type="ECO:0000256" key="8">
    <source>
        <dbReference type="SAM" id="Phobius"/>
    </source>
</evidence>
<evidence type="ECO:0000313" key="11">
    <source>
        <dbReference type="EMBL" id="CBI76414.1"/>
    </source>
</evidence>
<dbReference type="InterPro" id="IPR003838">
    <property type="entry name" value="ABC3_permease_C"/>
</dbReference>
<feature type="transmembrane region" description="Helical" evidence="8">
    <location>
        <begin position="389"/>
        <end position="408"/>
    </location>
</feature>
<evidence type="ECO:0000256" key="4">
    <source>
        <dbReference type="ARBA" id="ARBA00022475"/>
    </source>
</evidence>
<name>E6YHS6_BARC7</name>
<comment type="similarity">
    <text evidence="2">Belongs to the ABC-4 integral membrane protein family. LolC/E subfamily.</text>
</comment>
<dbReference type="Pfam" id="PF02687">
    <property type="entry name" value="FtsX"/>
    <property type="match status" value="1"/>
</dbReference>
<dbReference type="PANTHER" id="PTHR30489:SF0">
    <property type="entry name" value="LIPOPROTEIN-RELEASING SYSTEM TRANSMEMBRANE PROTEIN LOLE"/>
    <property type="match status" value="1"/>
</dbReference>
<evidence type="ECO:0000256" key="1">
    <source>
        <dbReference type="ARBA" id="ARBA00004651"/>
    </source>
</evidence>
<keyword evidence="4" id="KW-1003">Cell membrane</keyword>
<dbReference type="EMBL" id="FN645454">
    <property type="protein sequence ID" value="CBI76414.1"/>
    <property type="molecule type" value="Genomic_DNA"/>
</dbReference>
<dbReference type="AlphaFoldDB" id="E6YHS6"/>
<keyword evidence="12" id="KW-1185">Reference proteome</keyword>
<keyword evidence="7 8" id="KW-0472">Membrane</keyword>
<evidence type="ECO:0000259" key="10">
    <source>
        <dbReference type="Pfam" id="PF12704"/>
    </source>
</evidence>
<dbReference type="NCBIfam" id="TIGR02212">
    <property type="entry name" value="lolCE"/>
    <property type="match status" value="1"/>
</dbReference>
<feature type="transmembrane region" description="Helical" evidence="8">
    <location>
        <begin position="29"/>
        <end position="55"/>
    </location>
</feature>
<dbReference type="STRING" id="696125.BARCL_0733"/>
<dbReference type="OrthoDB" id="9808461at2"/>
<proteinExistence type="inferred from homology"/>
<comment type="subcellular location">
    <subcellularLocation>
        <location evidence="1">Cell membrane</location>
        <topology evidence="1">Multi-pass membrane protein</topology>
    </subcellularLocation>
</comment>
<keyword evidence="3" id="KW-0813">Transport</keyword>
<evidence type="ECO:0000256" key="6">
    <source>
        <dbReference type="ARBA" id="ARBA00022989"/>
    </source>
</evidence>
<gene>
    <name evidence="11" type="primary">lolC</name>
    <name evidence="11" type="ordered locus">BARCL_0733</name>
</gene>
<dbReference type="GO" id="GO:0042953">
    <property type="term" value="P:lipoprotein transport"/>
    <property type="evidence" value="ECO:0007669"/>
    <property type="project" value="InterPro"/>
</dbReference>
<dbReference type="RefSeq" id="WP_013545053.1">
    <property type="nucleotide sequence ID" value="NC_014932.1"/>
</dbReference>
<keyword evidence="5 8" id="KW-0812">Transmembrane</keyword>
<feature type="transmembrane region" description="Helical" evidence="8">
    <location>
        <begin position="279"/>
        <end position="303"/>
    </location>
</feature>
<evidence type="ECO:0000256" key="2">
    <source>
        <dbReference type="ARBA" id="ARBA00005236"/>
    </source>
</evidence>
<protein>
    <submittedName>
        <fullName evidence="11">ABC transporter, permease protein</fullName>
    </submittedName>
</protein>
<dbReference type="InterPro" id="IPR025857">
    <property type="entry name" value="MacB_PCD"/>
</dbReference>
<dbReference type="HOGENOM" id="CLU_000604_8_1_5"/>
<dbReference type="eggNOG" id="COG4591">
    <property type="taxonomic scope" value="Bacteria"/>
</dbReference>
<dbReference type="GO" id="GO:0098797">
    <property type="term" value="C:plasma membrane protein complex"/>
    <property type="evidence" value="ECO:0007669"/>
    <property type="project" value="TreeGrafter"/>
</dbReference>